<reference evidence="4 5" key="1">
    <citation type="submission" date="2023-07" db="EMBL/GenBank/DDBJ databases">
        <title>Genomic Encyclopedia of Type Strains, Phase IV (KMG-IV): sequencing the most valuable type-strain genomes for metagenomic binning, comparative biology and taxonomic classification.</title>
        <authorList>
            <person name="Goeker M."/>
        </authorList>
    </citation>
    <scope>NUCLEOTIDE SEQUENCE [LARGE SCALE GENOMIC DNA]</scope>
    <source>
        <strain evidence="4 5">DSM 5896</strain>
    </source>
</reference>
<dbReference type="InterPro" id="IPR020904">
    <property type="entry name" value="Sc_DH/Rdtase_CS"/>
</dbReference>
<dbReference type="PANTHER" id="PTHR43976:SF16">
    <property type="entry name" value="SHORT-CHAIN DEHYDROGENASE_REDUCTASE FAMILY PROTEIN"/>
    <property type="match status" value="1"/>
</dbReference>
<keyword evidence="5" id="KW-1185">Reference proteome</keyword>
<dbReference type="InterPro" id="IPR036291">
    <property type="entry name" value="NAD(P)-bd_dom_sf"/>
</dbReference>
<evidence type="ECO:0000313" key="4">
    <source>
        <dbReference type="EMBL" id="MDQ0394992.1"/>
    </source>
</evidence>
<dbReference type="RefSeq" id="WP_307433097.1">
    <property type="nucleotide sequence ID" value="NZ_JAUSVK010000001.1"/>
</dbReference>
<dbReference type="Pfam" id="PF00106">
    <property type="entry name" value="adh_short"/>
    <property type="match status" value="1"/>
</dbReference>
<dbReference type="EMBL" id="JAUSVK010000001">
    <property type="protein sequence ID" value="MDQ0394992.1"/>
    <property type="molecule type" value="Genomic_DNA"/>
</dbReference>
<comment type="similarity">
    <text evidence="1 3">Belongs to the short-chain dehydrogenases/reductases (SDR) family.</text>
</comment>
<protein>
    <submittedName>
        <fullName evidence="4">NAD(P)-dependent dehydrogenase (Short-subunit alcohol dehydrogenase family)</fullName>
    </submittedName>
</protein>
<evidence type="ECO:0000256" key="3">
    <source>
        <dbReference type="RuleBase" id="RU000363"/>
    </source>
</evidence>
<sequence>MPSFDKPVWFITGCSTGFGRELARLTLSLGYPTVVTARNPAQVEDIAAGQGDLALVLGLDVTDQARIDAAVKAAQDHFGRIDVLVNNAGIGYFGSFEESDLAEVHKMFDINVWGLTAMTRAVLPGMRGQRSGAIVNISSVGGLRAFPSLSFYNATKFAVEALSEALAQEVAPLGIKVLLVEPGPFRTDWAGRSANEAPQTIDDYHQTSGARTAMTRGISGKQAGDPVRAAQAIVKAVEAPDAPLRLLLGKLALAGARIKLEQLAKDFDSWAEVTEGADFPEGE</sequence>
<evidence type="ECO:0000256" key="1">
    <source>
        <dbReference type="ARBA" id="ARBA00006484"/>
    </source>
</evidence>
<gene>
    <name evidence="4" type="ORF">J3R73_004784</name>
</gene>
<keyword evidence="2" id="KW-0560">Oxidoreductase</keyword>
<evidence type="ECO:0000313" key="5">
    <source>
        <dbReference type="Proteomes" id="UP001237448"/>
    </source>
</evidence>
<dbReference type="PRINTS" id="PR00080">
    <property type="entry name" value="SDRFAMILY"/>
</dbReference>
<dbReference type="Gene3D" id="3.40.50.720">
    <property type="entry name" value="NAD(P)-binding Rossmann-like Domain"/>
    <property type="match status" value="1"/>
</dbReference>
<dbReference type="NCBIfam" id="NF004824">
    <property type="entry name" value="PRK06180.1"/>
    <property type="match status" value="1"/>
</dbReference>
<accession>A0ABU0FK58</accession>
<name>A0ABU0FK58_9HYPH</name>
<dbReference type="Proteomes" id="UP001237448">
    <property type="component" value="Unassembled WGS sequence"/>
</dbReference>
<comment type="caution">
    <text evidence="4">The sequence shown here is derived from an EMBL/GenBank/DDBJ whole genome shotgun (WGS) entry which is preliminary data.</text>
</comment>
<dbReference type="SUPFAM" id="SSF51735">
    <property type="entry name" value="NAD(P)-binding Rossmann-fold domains"/>
    <property type="match status" value="1"/>
</dbReference>
<proteinExistence type="inferred from homology"/>
<evidence type="ECO:0000256" key="2">
    <source>
        <dbReference type="ARBA" id="ARBA00023002"/>
    </source>
</evidence>
<dbReference type="CDD" id="cd05374">
    <property type="entry name" value="17beta-HSD-like_SDR_c"/>
    <property type="match status" value="1"/>
</dbReference>
<dbReference type="PRINTS" id="PR00081">
    <property type="entry name" value="GDHRDH"/>
</dbReference>
<dbReference type="PROSITE" id="PS00061">
    <property type="entry name" value="ADH_SHORT"/>
    <property type="match status" value="1"/>
</dbReference>
<dbReference type="PANTHER" id="PTHR43976">
    <property type="entry name" value="SHORT CHAIN DEHYDROGENASE"/>
    <property type="match status" value="1"/>
</dbReference>
<dbReference type="InterPro" id="IPR051911">
    <property type="entry name" value="SDR_oxidoreductase"/>
</dbReference>
<organism evidence="4 5">
    <name type="scientific">Labrys monachus</name>
    <dbReference type="NCBI Taxonomy" id="217067"/>
    <lineage>
        <taxon>Bacteria</taxon>
        <taxon>Pseudomonadati</taxon>
        <taxon>Pseudomonadota</taxon>
        <taxon>Alphaproteobacteria</taxon>
        <taxon>Hyphomicrobiales</taxon>
        <taxon>Xanthobacteraceae</taxon>
        <taxon>Labrys</taxon>
    </lineage>
</organism>
<dbReference type="InterPro" id="IPR002347">
    <property type="entry name" value="SDR_fam"/>
</dbReference>